<feature type="signal peptide" evidence="1">
    <location>
        <begin position="1"/>
        <end position="20"/>
    </location>
</feature>
<evidence type="ECO:0000313" key="3">
    <source>
        <dbReference type="Proteomes" id="UP000001845"/>
    </source>
</evidence>
<reference evidence="2 3" key="3">
    <citation type="journal article" date="2011" name="J. Bacteriol.">
        <title>Genome sequences of Mycoplasma alligatoris A21JP2T and Mycoplasma crocodyli MP145T.</title>
        <authorList>
            <person name="Brown D.R."/>
            <person name="Farmerie W.G."/>
            <person name="May M."/>
            <person name="Benders G.A."/>
            <person name="Durkin A.S."/>
            <person name="Hlavinka K."/>
            <person name="Hostetler J."/>
            <person name="Jackson J."/>
            <person name="Johnson J."/>
            <person name="Miller R.H."/>
            <person name="Paralanov V."/>
            <person name="Radune D."/>
            <person name="Szczypinski B."/>
            <person name="Glass J.I."/>
        </authorList>
    </citation>
    <scope>NUCLEOTIDE SEQUENCE [LARGE SCALE GENOMIC DNA]</scope>
    <source>
        <strain evidence="3">ATCC 51981 / MP145</strain>
    </source>
</reference>
<reference key="2">
    <citation type="submission" date="2010-03" db="EMBL/GenBank/DDBJ databases">
        <authorList>
            <person name="Ma Z."/>
            <person name="Wang X."/>
            <person name="Liu H."/>
        </authorList>
    </citation>
    <scope>NUCLEOTIDE SEQUENCE</scope>
    <source>
        <strain>MP145</strain>
    </source>
</reference>
<dbReference type="Gene3D" id="3.40.50.1110">
    <property type="entry name" value="SGNH hydrolase"/>
    <property type="match status" value="1"/>
</dbReference>
<evidence type="ECO:0000313" key="2">
    <source>
        <dbReference type="EMBL" id="ADE19662.1"/>
    </source>
</evidence>
<dbReference type="PROSITE" id="PS51257">
    <property type="entry name" value="PROKAR_LIPOPROTEIN"/>
    <property type="match status" value="1"/>
</dbReference>
<dbReference type="KEGG" id="mcd:MCRO_0279"/>
<keyword evidence="3" id="KW-1185">Reference proteome</keyword>
<gene>
    <name evidence="2" type="ordered locus">MCRO_0279</name>
</gene>
<evidence type="ECO:0000256" key="1">
    <source>
        <dbReference type="SAM" id="SignalP"/>
    </source>
</evidence>
<name>D5E588_MYCCM</name>
<reference evidence="3" key="1">
    <citation type="submission" date="2010-03" db="EMBL/GenBank/DDBJ databases">
        <title>The complete genome of Mycoplasma crocodyli MP145.</title>
        <authorList>
            <person name="Glass J.I."/>
            <person name="Durkin A.S."/>
            <person name="Hostetler J."/>
            <person name="Jackson J."/>
            <person name="Johnson J."/>
            <person name="May M.A."/>
            <person name="Paralanov V."/>
            <person name="Radune D."/>
            <person name="Szczypinski B."/>
            <person name="Brown D.R."/>
        </authorList>
    </citation>
    <scope>NUCLEOTIDE SEQUENCE [LARGE SCALE GENOMIC DNA]</scope>
    <source>
        <strain evidence="3">ATCC 51981 / MP145</strain>
    </source>
</reference>
<dbReference type="EMBL" id="CP001991">
    <property type="protein sequence ID" value="ADE19662.1"/>
    <property type="molecule type" value="Genomic_DNA"/>
</dbReference>
<accession>D5E588</accession>
<proteinExistence type="predicted"/>
<organism evidence="2 3">
    <name type="scientific">Mycoplasma crocodyli (strain ATCC 51981 / MP145)</name>
    <dbReference type="NCBI Taxonomy" id="512564"/>
    <lineage>
        <taxon>Bacteria</taxon>
        <taxon>Bacillati</taxon>
        <taxon>Mycoplasmatota</taxon>
        <taxon>Mollicutes</taxon>
        <taxon>Mycoplasmataceae</taxon>
        <taxon>Mycoplasma</taxon>
    </lineage>
</organism>
<dbReference type="SUPFAM" id="SSF52266">
    <property type="entry name" value="SGNH hydrolase"/>
    <property type="match status" value="1"/>
</dbReference>
<dbReference type="STRING" id="512564.MCRO_0279"/>
<dbReference type="InterPro" id="IPR001087">
    <property type="entry name" value="GDSL"/>
</dbReference>
<feature type="chain" id="PRO_5005671492" evidence="1">
    <location>
        <begin position="21"/>
        <end position="3422"/>
    </location>
</feature>
<dbReference type="Pfam" id="PF00657">
    <property type="entry name" value="Lipase_GDSL"/>
    <property type="match status" value="1"/>
</dbReference>
<dbReference type="InterPro" id="IPR036514">
    <property type="entry name" value="SGNH_hydro_sf"/>
</dbReference>
<protein>
    <submittedName>
        <fullName evidence="2">Putative lipoprotein</fullName>
    </submittedName>
</protein>
<dbReference type="Proteomes" id="UP000001845">
    <property type="component" value="Chromosome"/>
</dbReference>
<dbReference type="RefSeq" id="WP_013054438.1">
    <property type="nucleotide sequence ID" value="NC_014014.1"/>
</dbReference>
<keyword evidence="2" id="KW-0449">Lipoprotein</keyword>
<dbReference type="GO" id="GO:0016788">
    <property type="term" value="F:hydrolase activity, acting on ester bonds"/>
    <property type="evidence" value="ECO:0007669"/>
    <property type="project" value="InterPro"/>
</dbReference>
<dbReference type="OrthoDB" id="399880at2"/>
<sequence length="3422" mass="386364">MKRKNLALSLLLLGTLTSSAIFVASCGNSKAIKGDDPKVDTDDKNKKDFGSLVLPESNTSKIDYSKVNNSEVPGLSEVKTIPDFRNTSTNLIRANQKINYVALGDSISAGFDGSLDADYPGHKSSDGKISGLSFPAFLARALDQDNRVGQFNNYAVSGATLIDWITLLDFQSTDRKTISHDYLVSVFGNDYLNKAKEIKENVKNSNLITISLGGNDFIHEFIASLRKNNIFNELIDMQSKDFALGPIITKAKDILDDTIKVMSSRMIDFSLQIKQLAPNANINFVSYPLPFLKLKNLIDSSTKSLSKQLNFSLSEFILGQINNTIKIVAHRTNTNFIQAYNSKFWDENKNELASVFFDIHPNTNGYKKMALDVYLKITNKYLDIKDFKALGNYDFDFDFIKTDALNAQYQIEVADYKNTINKVFGSSSQAYIKHESYAESLVKSIRSTSNYGKRIAHLATTYRGMVDNFLEFGFESKIYLDLDPNQVLKNFLYKDNKKPLNDFIDWFLGSEYLDTVLQKVQNDLEEKFSKNPKYEITGKDISASFMNALVGKESLFKLLKTFLNSNFINNYGQDFIKTINMLLAGPAGDKIYNLLLENTPKLILENIPSLSIDESSIKSSFIKILPKTNLFDLINSVFEALINERINFANATNLDQIITLIFENPKSNMAIDKFIKSIITNPETKNFVLPIIKNFLSKDQYKWIFEGIKDLDKLLNNSFDLYLDIDKNIQISSQFVSSLISNITEYGLDTKKWNIFKPILASYTQKWDSNLEDNIVNLIKAISNSKLVQENKDDLKIIIKNFITYLKKENNIEKLIVKSLKDNQQLINLFGGEERFARVLNLLLVDTDFNTIVDEIINKGIESISEFKDIKSFKDILKIAFNKLDLDKLHTSTTSLISKLIKNPDIKIVFKNILLDYLAKNGFDTNNQANIDFMDDLTNNIDQLFVYFEINKDVVDFAFNKLKEIQKSTDIAQGLKDFPGQLVQIIDKKVNPDPIAFVKKVLDYSTFKNKKQGFANLLKVVYNIAKTSINFETILTAESTLKWVDPSEINVLLSELFAKEDFTKIVNETIDLLILDQNWVSTFKSTNDLINHIFKSNEFKNKINSNLENIVKFTLDKIPNNLNKTITKVIKNTLKSFDIDLNAELTNELTNKILISLVNGLKKNNQYDSIYLSIVQSILQANNSNEFSSKLQELLLPKVQLSLVSILNSLVNNLDSTNESALKSVINKVITGILVDKNVEKIIGFIDLNKLLSKYGITDTTNLKNDIKALLVSPEFKTKLDALIDTFFKNIANFKGKENDNLFLQSIFRNDDLNTKFKELSKHLIEQIIDKNSIKTLVQKSFDHVSKNELQWLFVGSTMPSSLVEDIITSIKKTNLHTTYVDSIFDTLKIIDFTKQTLSSIFTNSLVGVLNKENITVPFITSILRSNTIKTNPQLLSTLIKNVINKLNTDSTFSSKVLSIIPATTKVEINKYASDEELSGLIKVILSNEDLKVIITSTLDSISKDTESLEAIKTYDSLLNYLFKKIDFTANKDKIKSILNTLGSNTTIQGIVKKVLDNLLKEKLNISNQNSQKLTKSISTKIIDLLKSLNIYDQSIDTLITELSKVSTSTSTNALETLKTLPSVLIKVVTDEINKDPIKFIQTILKNEIVSQNKDSIKEILGSTLDYLATYNKLSDLTNSISTAIVKGKSAEYLEVSEVSILLTNLLKNEKFRAFAKSAINSFIDKTDLTTKTYSNTNEFILDILKSIDFSSNKENLREIINVVLQPNLFPKTVNKTVNKILVDQKILQSTDTKLSEKLTNKIFESINSYINKVNLFDSLFIALTESLKTITSLDQLGSNFVNELSKVVDFKDYKFFKELMNLSILQENKVEVKTFVNKLFEWFKTNELDKNLDSLLPTTTTIGLSKEQLKTLVKKVITNENTKSLIEHVVEELATNWNSKYANGNSYERLIQLMFKEVTFVNKVQPSIKSLVTSLLKDTDFKSGASGIIVKFLETKELELIFKGITNKQDFATNLLSIVDILDKHLDLIEVLSSGLIESVAKSGFTLSIPTIISKVGEKITAKFSGSDKETKIFEFVKDILKSDLISKNGNEIKTVINNAIEAIGKNDEFLTKIYDGLSDAQKTSLNKFASKEDIVLVLKTIANNTHFKALISKLTDLISTHHADLSSATDINDLIKRLIKHIDPISFKTELKGLVKDLLTSTEIKKSLKNVLNKTLTTYGVVVTDTNVIKVVDTIIDNAESFINSLDIIDSSIDLIFDDLSKLSTGTKLVDEIAKIGPKLNELFNTKITNNLGAIVKKALELLNTQEHKTGLTTIVTSVYKKMSSDGSLSKILENEIKKLDPNSILFKYVNVEDLPALIDVVLKNKNIEAMLEPTITNLLNNQEWVAKLDTKDTYQIILSIVKSGNIFVSNKINAIKLVEELLASTELHKSLSKIINSLITKYNLNIKFTNLDGLITSLASDIATFLRDNDILAPIIDKMAANTTTANKLMDLFVGIDQILKDKFTKVPLETFKKVLSIKTIDSNKEDLKLLLKGLAIEILKDTKIADDLSTGLISKILPAKYAISIDEIKSLLAALAKSENYNKIASAFIDTLIDNKEEYKSAVDFNQVLVKILSNDSFINNIKTLVAPLFNDLMSDEKSRMLFAKIITEELKTFENNWLLNGLTKPNDLISAILQSSNIINSKLNISTHLIDSLAKEAKKNLTKIDFKIIASETFNLLSQDLSTNWETKILEIFKELSKSQLLSVTNKEDLKILIKNVFAHLNVDSKLSNLVYSSIPQDSKKLLNDYVDETQTKSLLDKIFKNEKLIEIVNDAIDYLVNEPDKIASAKTLLDVIKVIITPEDKTKKLITNLNSIVTSVLNEPETKTLVKNALLKFIKFAGMDENDADVKTFTEKISDGLGQLLLNLGVVDTMINSLVSTIKTEPNLTTLVSKFQSILIKSIEVQNYKFVAKLLKEPLVANNKTIIEKFLLKVMDTLVANDDKLKKTVYELGFTSLFAFKEELDSTKIDSMLVFILKSKHFKELIRSFIEEFIGNNQKYYDLNTWPEAINVFLNSEKSANVKSQLKAFLNESLSDTNGTVAQGFAEIFYSILKSSGFNVQSSNKELLQRVITKLFKSLATRPEFDNVIDKIYENIKAIDFKNATKEDATTKLMSAISDGIFSIIKNNTGQISLYNILQKKDMINTLIEGLGKDDYIDFVNLLFETSDYDKKTGVYGMIDDILKPKTNASGPGFKFDVNIFNVVSDTRSFMKNFWRPFYDDLFTEIAKDNNTSYLKNTNNYYKEYKSYKAMYRLSTMMLWALKEQVSGTLFWNATDLSVEGIINNSMYDAYTEMYAKHSSSLSSQSSSDLLKVGVKYSKYNTEFIVGNRSNWTSNSNYDNNQVLAYVYYWKTNTTDRHDRSKTKEQVLYESLKKGYLGSK</sequence>
<keyword evidence="1" id="KW-0732">Signal</keyword>
<dbReference type="HOGENOM" id="CLU_224174_0_0_14"/>
<dbReference type="eggNOG" id="COG2755">
    <property type="taxonomic scope" value="Bacteria"/>
</dbReference>